<protein>
    <submittedName>
        <fullName evidence="1">Uncharacterized protein</fullName>
    </submittedName>
</protein>
<gene>
    <name evidence="1" type="ORF">MNBD_GAMMA13-657</name>
</gene>
<dbReference type="EMBL" id="UOFK01000113">
    <property type="protein sequence ID" value="VAW77192.1"/>
    <property type="molecule type" value="Genomic_DNA"/>
</dbReference>
<name>A0A3B0YPK8_9ZZZZ</name>
<dbReference type="AlphaFoldDB" id="A0A3B0YPK8"/>
<reference evidence="1" key="1">
    <citation type="submission" date="2018-06" db="EMBL/GenBank/DDBJ databases">
        <authorList>
            <person name="Zhirakovskaya E."/>
        </authorList>
    </citation>
    <scope>NUCLEOTIDE SEQUENCE</scope>
</reference>
<feature type="non-terminal residue" evidence="1">
    <location>
        <position position="35"/>
    </location>
</feature>
<organism evidence="1">
    <name type="scientific">hydrothermal vent metagenome</name>
    <dbReference type="NCBI Taxonomy" id="652676"/>
    <lineage>
        <taxon>unclassified sequences</taxon>
        <taxon>metagenomes</taxon>
        <taxon>ecological metagenomes</taxon>
    </lineage>
</organism>
<evidence type="ECO:0000313" key="1">
    <source>
        <dbReference type="EMBL" id="VAW77192.1"/>
    </source>
</evidence>
<sequence>MQNNITILNQATIVFYVNLHHNQLSYHQNLLLYGT</sequence>
<accession>A0A3B0YPK8</accession>
<proteinExistence type="predicted"/>